<gene>
    <name evidence="2" type="ORF">ASPWEDRAFT_43925</name>
</gene>
<dbReference type="GeneID" id="63751986"/>
<keyword evidence="3" id="KW-1185">Reference proteome</keyword>
<dbReference type="EMBL" id="KV878215">
    <property type="protein sequence ID" value="OJJ31901.1"/>
    <property type="molecule type" value="Genomic_DNA"/>
</dbReference>
<evidence type="ECO:0008006" key="4">
    <source>
        <dbReference type="Google" id="ProtNLM"/>
    </source>
</evidence>
<evidence type="ECO:0000313" key="3">
    <source>
        <dbReference type="Proteomes" id="UP000184383"/>
    </source>
</evidence>
<accession>A0A1L9RAF4</accession>
<evidence type="ECO:0000313" key="2">
    <source>
        <dbReference type="EMBL" id="OJJ31901.1"/>
    </source>
</evidence>
<reference evidence="3" key="1">
    <citation type="journal article" date="2017" name="Genome Biol.">
        <title>Comparative genomics reveals high biological diversity and specific adaptations in the industrially and medically important fungal genus Aspergillus.</title>
        <authorList>
            <person name="de Vries R.P."/>
            <person name="Riley R."/>
            <person name="Wiebenga A."/>
            <person name="Aguilar-Osorio G."/>
            <person name="Amillis S."/>
            <person name="Uchima C.A."/>
            <person name="Anderluh G."/>
            <person name="Asadollahi M."/>
            <person name="Askin M."/>
            <person name="Barry K."/>
            <person name="Battaglia E."/>
            <person name="Bayram O."/>
            <person name="Benocci T."/>
            <person name="Braus-Stromeyer S.A."/>
            <person name="Caldana C."/>
            <person name="Canovas D."/>
            <person name="Cerqueira G.C."/>
            <person name="Chen F."/>
            <person name="Chen W."/>
            <person name="Choi C."/>
            <person name="Clum A."/>
            <person name="Dos Santos R.A."/>
            <person name="Damasio A.R."/>
            <person name="Diallinas G."/>
            <person name="Emri T."/>
            <person name="Fekete E."/>
            <person name="Flipphi M."/>
            <person name="Freyberg S."/>
            <person name="Gallo A."/>
            <person name="Gournas C."/>
            <person name="Habgood R."/>
            <person name="Hainaut M."/>
            <person name="Harispe M.L."/>
            <person name="Henrissat B."/>
            <person name="Hilden K.S."/>
            <person name="Hope R."/>
            <person name="Hossain A."/>
            <person name="Karabika E."/>
            <person name="Karaffa L."/>
            <person name="Karanyi Z."/>
            <person name="Krasevec N."/>
            <person name="Kuo A."/>
            <person name="Kusch H."/>
            <person name="LaButti K."/>
            <person name="Lagendijk E.L."/>
            <person name="Lapidus A."/>
            <person name="Levasseur A."/>
            <person name="Lindquist E."/>
            <person name="Lipzen A."/>
            <person name="Logrieco A.F."/>
            <person name="MacCabe A."/>
            <person name="Maekelae M.R."/>
            <person name="Malavazi I."/>
            <person name="Melin P."/>
            <person name="Meyer V."/>
            <person name="Mielnichuk N."/>
            <person name="Miskei M."/>
            <person name="Molnar A.P."/>
            <person name="Mule G."/>
            <person name="Ngan C.Y."/>
            <person name="Orejas M."/>
            <person name="Orosz E."/>
            <person name="Ouedraogo J.P."/>
            <person name="Overkamp K.M."/>
            <person name="Park H.-S."/>
            <person name="Perrone G."/>
            <person name="Piumi F."/>
            <person name="Punt P.J."/>
            <person name="Ram A.F."/>
            <person name="Ramon A."/>
            <person name="Rauscher S."/>
            <person name="Record E."/>
            <person name="Riano-Pachon D.M."/>
            <person name="Robert V."/>
            <person name="Roehrig J."/>
            <person name="Ruller R."/>
            <person name="Salamov A."/>
            <person name="Salih N.S."/>
            <person name="Samson R.A."/>
            <person name="Sandor E."/>
            <person name="Sanguinetti M."/>
            <person name="Schuetze T."/>
            <person name="Sepcic K."/>
            <person name="Shelest E."/>
            <person name="Sherlock G."/>
            <person name="Sophianopoulou V."/>
            <person name="Squina F.M."/>
            <person name="Sun H."/>
            <person name="Susca A."/>
            <person name="Todd R.B."/>
            <person name="Tsang A."/>
            <person name="Unkles S.E."/>
            <person name="van de Wiele N."/>
            <person name="van Rossen-Uffink D."/>
            <person name="Oliveira J.V."/>
            <person name="Vesth T.C."/>
            <person name="Visser J."/>
            <person name="Yu J.-H."/>
            <person name="Zhou M."/>
            <person name="Andersen M.R."/>
            <person name="Archer D.B."/>
            <person name="Baker S.E."/>
            <person name="Benoit I."/>
            <person name="Brakhage A.A."/>
            <person name="Braus G.H."/>
            <person name="Fischer R."/>
            <person name="Frisvad J.C."/>
            <person name="Goldman G.H."/>
            <person name="Houbraken J."/>
            <person name="Oakley B."/>
            <person name="Pocsi I."/>
            <person name="Scazzocchio C."/>
            <person name="Seiboth B."/>
            <person name="vanKuyk P.A."/>
            <person name="Wortman J."/>
            <person name="Dyer P.S."/>
            <person name="Grigoriev I.V."/>
        </authorList>
    </citation>
    <scope>NUCLEOTIDE SEQUENCE [LARGE SCALE GENOMIC DNA]</scope>
    <source>
        <strain evidence="3">DTO 134E9</strain>
    </source>
</reference>
<feature type="region of interest" description="Disordered" evidence="1">
    <location>
        <begin position="533"/>
        <end position="573"/>
    </location>
</feature>
<feature type="region of interest" description="Disordered" evidence="1">
    <location>
        <begin position="254"/>
        <end position="325"/>
    </location>
</feature>
<dbReference type="PANTHER" id="PTHR38166:SF1">
    <property type="entry name" value="C2H2-TYPE DOMAIN-CONTAINING PROTEIN"/>
    <property type="match status" value="1"/>
</dbReference>
<dbReference type="RefSeq" id="XP_040685578.1">
    <property type="nucleotide sequence ID" value="XM_040836138.1"/>
</dbReference>
<sequence>MDPLSGLQPDTQLEDEGYGSMPSSSNKTMDSQDSSGEITALHEPLPLTDFQPKPTHSKPLGASPAKNSFSNHGRFEASHDSAISITESPFLIAGAPEMNWHRLDKETGEPSSAEPSPDPEVHGLEPAAEGCSEDEKASTGTEPGSCHRAMNSFKESPKAVLHNSTRLGPRDSPLSLPTPTEISSEYDIPKSDSGTTDSGDSAIYGESDSIFGGDEQHVPLEESLSPSMTHQLKMLYANCLFWLIYRQVTYTRSRNGTGSANNTPCRSQFSSSRDSRSRSTSKGKRKADQISGDRGSNEDKNDDDDDDDDDRFDPSQPVKKPRSLEPAPRRFACPFFKRHPNSFKLCGMSDHETPSRVKFHINRKHKPPIYCPRCSAVFKYERERDSHVRDNSCSVKPQIEWICATAEKLRMLGRRSKGRTDIDKWNEIYGILFPGDKLPESPYLDSTESAEVNIVREAFLDGAPAAVRTAIQYAIPQAMRGVNIEEFDRLMYTTHAQVFHRVLSERRQSQFHSPQQSGGPLLYPSFYSESTVEASDSGIAGSDNADKEDTDGDYSPSDSQKASKEPIGGTGAENEEIFSNLNSFTVPPDHELEQMALQHPFECWDFNQPDYIFWTVGEDNGSATL</sequence>
<dbReference type="Proteomes" id="UP000184383">
    <property type="component" value="Unassembled WGS sequence"/>
</dbReference>
<feature type="compositionally biased region" description="Acidic residues" evidence="1">
    <location>
        <begin position="300"/>
        <end position="311"/>
    </location>
</feature>
<dbReference type="OrthoDB" id="4503971at2759"/>
<dbReference type="PANTHER" id="PTHR38166">
    <property type="entry name" value="C2H2-TYPE DOMAIN-CONTAINING PROTEIN-RELATED"/>
    <property type="match status" value="1"/>
</dbReference>
<feature type="compositionally biased region" description="Polar residues" evidence="1">
    <location>
        <begin position="21"/>
        <end position="37"/>
    </location>
</feature>
<feature type="compositionally biased region" description="Basic and acidic residues" evidence="1">
    <location>
        <begin position="99"/>
        <end position="108"/>
    </location>
</feature>
<feature type="region of interest" description="Disordered" evidence="1">
    <location>
        <begin position="1"/>
        <end position="81"/>
    </location>
</feature>
<organism evidence="2 3">
    <name type="scientific">Aspergillus wentii DTO 134E9</name>
    <dbReference type="NCBI Taxonomy" id="1073089"/>
    <lineage>
        <taxon>Eukaryota</taxon>
        <taxon>Fungi</taxon>
        <taxon>Dikarya</taxon>
        <taxon>Ascomycota</taxon>
        <taxon>Pezizomycotina</taxon>
        <taxon>Eurotiomycetes</taxon>
        <taxon>Eurotiomycetidae</taxon>
        <taxon>Eurotiales</taxon>
        <taxon>Aspergillaceae</taxon>
        <taxon>Aspergillus</taxon>
        <taxon>Aspergillus subgen. Cremei</taxon>
    </lineage>
</organism>
<name>A0A1L9RAF4_ASPWE</name>
<evidence type="ECO:0000256" key="1">
    <source>
        <dbReference type="SAM" id="MobiDB-lite"/>
    </source>
</evidence>
<feature type="region of interest" description="Disordered" evidence="1">
    <location>
        <begin position="96"/>
        <end position="214"/>
    </location>
</feature>
<protein>
    <recommendedName>
        <fullName evidence="4">C2H2-type domain-containing protein</fullName>
    </recommendedName>
</protein>
<dbReference type="STRING" id="1073089.A0A1L9RAF4"/>
<dbReference type="AlphaFoldDB" id="A0A1L9RAF4"/>
<feature type="compositionally biased region" description="Polar residues" evidence="1">
    <location>
        <begin position="254"/>
        <end position="265"/>
    </location>
</feature>
<dbReference type="VEuPathDB" id="FungiDB:ASPWEDRAFT_43925"/>
<feature type="compositionally biased region" description="Low complexity" evidence="1">
    <location>
        <begin position="191"/>
        <end position="201"/>
    </location>
</feature>
<proteinExistence type="predicted"/>